<dbReference type="EMBL" id="PZQS01000002">
    <property type="protein sequence ID" value="PVD36216.1"/>
    <property type="molecule type" value="Genomic_DNA"/>
</dbReference>
<gene>
    <name evidence="13" type="ORF">C0Q70_03192</name>
</gene>
<dbReference type="STRING" id="400727.A0A2T7PS20"/>
<evidence type="ECO:0000256" key="11">
    <source>
        <dbReference type="SAM" id="Coils"/>
    </source>
</evidence>
<feature type="region of interest" description="Disordered" evidence="12">
    <location>
        <begin position="1"/>
        <end position="28"/>
    </location>
</feature>
<feature type="coiled-coil region" evidence="11">
    <location>
        <begin position="339"/>
        <end position="373"/>
    </location>
</feature>
<keyword evidence="5" id="KW-0677">Repeat</keyword>
<accession>A0A2T7PS20</accession>
<keyword evidence="6 11" id="KW-0175">Coiled coil</keyword>
<dbReference type="OrthoDB" id="10064898at2759"/>
<proteinExistence type="inferred from homology"/>
<evidence type="ECO:0000256" key="9">
    <source>
        <dbReference type="ARBA" id="ARBA00031694"/>
    </source>
</evidence>
<feature type="compositionally biased region" description="Basic and acidic residues" evidence="12">
    <location>
        <begin position="135"/>
        <end position="148"/>
    </location>
</feature>
<keyword evidence="8" id="KW-0131">Cell cycle</keyword>
<feature type="compositionally biased region" description="Polar residues" evidence="12">
    <location>
        <begin position="453"/>
        <end position="495"/>
    </location>
</feature>
<evidence type="ECO:0000256" key="12">
    <source>
        <dbReference type="SAM" id="MobiDB-lite"/>
    </source>
</evidence>
<name>A0A2T7PS20_POMCA</name>
<evidence type="ECO:0000313" key="14">
    <source>
        <dbReference type="Proteomes" id="UP000245119"/>
    </source>
</evidence>
<evidence type="ECO:0000256" key="4">
    <source>
        <dbReference type="ARBA" id="ARBA00022490"/>
    </source>
</evidence>
<protein>
    <recommendedName>
        <fullName evidence="3">Centrosomal protein POC5</fullName>
    </recommendedName>
    <alternativeName>
        <fullName evidence="9">Protein of centriole 5</fullName>
    </alternativeName>
</protein>
<dbReference type="AlphaFoldDB" id="A0A2T7PS20"/>
<feature type="compositionally biased region" description="Polar residues" evidence="12">
    <location>
        <begin position="426"/>
        <end position="445"/>
    </location>
</feature>
<feature type="compositionally biased region" description="Basic and acidic residues" evidence="12">
    <location>
        <begin position="398"/>
        <end position="410"/>
    </location>
</feature>
<dbReference type="InterPro" id="IPR033351">
    <property type="entry name" value="POC5"/>
</dbReference>
<dbReference type="PANTHER" id="PTHR28618">
    <property type="entry name" value="CENTROSOMAL PROTEIN POC5"/>
    <property type="match status" value="1"/>
</dbReference>
<sequence>MSQASSTSSQESIPHLPPDSPGSSVSLRLQEEYDELLKYAVVVPKCDPSKMPQTLTTIRGALENASEEGIITIKARPQKGRGVEEGPEEEEEGEEKTPRQKEEYKDHRVRYLPDFDQSSITSKDHSSTSSFVERGTGKASDDSSRDFVHPLFPEPRTFESQEKKQGVDDIYSVHLDPDVGRLETVVDQWCLEFKRNVLAEFSQSKLLIVQQTQKELLREKQRHATEKSEMMREMNSMKELLHTYEQSMERKDQIVSNLTAAVQRHRDKLELMRKFSDWRLKQNDAKREAFASVLARKHFEKKLCQRVISAWFSTIYNKWKQRVEKACQTKAQEVCMQLTNDYEAKITSLNEALDVTKQEVKQLHVERERYEEAMKKAFMRGVCALNMEAMNIFHEEDARDPTPRHPERNGNEASSNINSIGHEKGTSSSKVLFQEPVGSSQPSEHSTAKVLSAQGSRSGTMPTQTRQSSAKPVTASVPSTSKGRAVTTRMTGKSGESSRHWGRSLSPTLDPPMASVVVERHQPVTKQTIGHATASKYPRVASDNTAFKRLAAYLAEMKKKTHLRSKMCVRVHA</sequence>
<feature type="compositionally biased region" description="Acidic residues" evidence="12">
    <location>
        <begin position="85"/>
        <end position="94"/>
    </location>
</feature>
<keyword evidence="7" id="KW-0206">Cytoskeleton</keyword>
<dbReference type="PANTHER" id="PTHR28618:SF1">
    <property type="entry name" value="CENTROSOMAL PROTEIN POC5"/>
    <property type="match status" value="1"/>
</dbReference>
<evidence type="ECO:0000256" key="8">
    <source>
        <dbReference type="ARBA" id="ARBA00023306"/>
    </source>
</evidence>
<feature type="region of interest" description="Disordered" evidence="12">
    <location>
        <begin position="398"/>
        <end position="510"/>
    </location>
</feature>
<evidence type="ECO:0000256" key="6">
    <source>
        <dbReference type="ARBA" id="ARBA00023054"/>
    </source>
</evidence>
<feature type="compositionally biased region" description="Low complexity" evidence="12">
    <location>
        <begin position="1"/>
        <end position="12"/>
    </location>
</feature>
<comment type="similarity">
    <text evidence="2">Belongs to the POC5 family.</text>
</comment>
<evidence type="ECO:0000256" key="7">
    <source>
        <dbReference type="ARBA" id="ARBA00023212"/>
    </source>
</evidence>
<feature type="compositionally biased region" description="Basic and acidic residues" evidence="12">
    <location>
        <begin position="95"/>
        <end position="113"/>
    </location>
</feature>
<keyword evidence="4" id="KW-0963">Cytoplasm</keyword>
<evidence type="ECO:0000256" key="2">
    <source>
        <dbReference type="ARBA" id="ARBA00010411"/>
    </source>
</evidence>
<feature type="region of interest" description="Disordered" evidence="12">
    <location>
        <begin position="58"/>
        <end position="163"/>
    </location>
</feature>
<keyword evidence="14" id="KW-1185">Reference proteome</keyword>
<evidence type="ECO:0000256" key="1">
    <source>
        <dbReference type="ARBA" id="ARBA00004114"/>
    </source>
</evidence>
<comment type="caution">
    <text evidence="13">The sequence shown here is derived from an EMBL/GenBank/DDBJ whole genome shotgun (WGS) entry which is preliminary data.</text>
</comment>
<evidence type="ECO:0000313" key="13">
    <source>
        <dbReference type="EMBL" id="PVD36216.1"/>
    </source>
</evidence>
<dbReference type="GO" id="GO:0005814">
    <property type="term" value="C:centriole"/>
    <property type="evidence" value="ECO:0007669"/>
    <property type="project" value="UniProtKB-SubCell"/>
</dbReference>
<reference evidence="13 14" key="1">
    <citation type="submission" date="2018-04" db="EMBL/GenBank/DDBJ databases">
        <title>The genome of golden apple snail Pomacea canaliculata provides insight into stress tolerance and invasive adaptation.</title>
        <authorList>
            <person name="Liu C."/>
            <person name="Liu B."/>
            <person name="Ren Y."/>
            <person name="Zhang Y."/>
            <person name="Wang H."/>
            <person name="Li S."/>
            <person name="Jiang F."/>
            <person name="Yin L."/>
            <person name="Zhang G."/>
            <person name="Qian W."/>
            <person name="Fan W."/>
        </authorList>
    </citation>
    <scope>NUCLEOTIDE SEQUENCE [LARGE SCALE GENOMIC DNA]</scope>
    <source>
        <strain evidence="13">SZHN2017</strain>
        <tissue evidence="13">Muscle</tissue>
    </source>
</reference>
<comment type="subcellular location">
    <subcellularLocation>
        <location evidence="1">Cytoplasm</location>
        <location evidence="1">Cytoskeleton</location>
        <location evidence="1">Microtubule organizing center</location>
        <location evidence="1">Centrosome</location>
        <location evidence="1">Centriole</location>
    </subcellularLocation>
</comment>
<evidence type="ECO:0000256" key="10">
    <source>
        <dbReference type="ARBA" id="ARBA00049959"/>
    </source>
</evidence>
<evidence type="ECO:0000256" key="3">
    <source>
        <dbReference type="ARBA" id="ARBA00014910"/>
    </source>
</evidence>
<dbReference type="Proteomes" id="UP000245119">
    <property type="component" value="Linkage Group LG2"/>
</dbReference>
<comment type="function">
    <text evidence="10">Essential for the assembly of the distal half of centrioles, required for centriole elongation. Acts as a negative regulator of centriole elongation.</text>
</comment>
<feature type="coiled-coil region" evidence="11">
    <location>
        <begin position="213"/>
        <end position="247"/>
    </location>
</feature>
<evidence type="ECO:0000256" key="5">
    <source>
        <dbReference type="ARBA" id="ARBA00022737"/>
    </source>
</evidence>
<organism evidence="13 14">
    <name type="scientific">Pomacea canaliculata</name>
    <name type="common">Golden apple snail</name>
    <dbReference type="NCBI Taxonomy" id="400727"/>
    <lineage>
        <taxon>Eukaryota</taxon>
        <taxon>Metazoa</taxon>
        <taxon>Spiralia</taxon>
        <taxon>Lophotrochozoa</taxon>
        <taxon>Mollusca</taxon>
        <taxon>Gastropoda</taxon>
        <taxon>Caenogastropoda</taxon>
        <taxon>Architaenioglossa</taxon>
        <taxon>Ampullarioidea</taxon>
        <taxon>Ampullariidae</taxon>
        <taxon>Pomacea</taxon>
    </lineage>
</organism>